<dbReference type="PANTHER" id="PTHR24276">
    <property type="entry name" value="POLYSERASE-RELATED"/>
    <property type="match status" value="1"/>
</dbReference>
<dbReference type="InterPro" id="IPR009003">
    <property type="entry name" value="Peptidase_S1_PA"/>
</dbReference>
<proteinExistence type="inferred from homology"/>
<feature type="chain" id="PRO_5045671753" evidence="6">
    <location>
        <begin position="20"/>
        <end position="232"/>
    </location>
</feature>
<name>A0ABM4ANT9_VANTA</name>
<dbReference type="Proteomes" id="UP001652626">
    <property type="component" value="Chromosome 14"/>
</dbReference>
<evidence type="ECO:0000256" key="2">
    <source>
        <dbReference type="ARBA" id="ARBA00022670"/>
    </source>
</evidence>
<dbReference type="SMART" id="SM00020">
    <property type="entry name" value="Tryp_SPc"/>
    <property type="match status" value="1"/>
</dbReference>
<evidence type="ECO:0000256" key="3">
    <source>
        <dbReference type="ARBA" id="ARBA00022801"/>
    </source>
</evidence>
<dbReference type="SUPFAM" id="SSF50494">
    <property type="entry name" value="Trypsin-like serine proteases"/>
    <property type="match status" value="1"/>
</dbReference>
<feature type="domain" description="Peptidase S1" evidence="7">
    <location>
        <begin position="16"/>
        <end position="230"/>
    </location>
</feature>
<protein>
    <submittedName>
        <fullName evidence="9">Trypsin delta-like</fullName>
    </submittedName>
</protein>
<keyword evidence="2" id="KW-0645">Protease</keyword>
<dbReference type="PANTHER" id="PTHR24276:SF98">
    <property type="entry name" value="FI18310P1-RELATED"/>
    <property type="match status" value="1"/>
</dbReference>
<dbReference type="Pfam" id="PF00089">
    <property type="entry name" value="Trypsin"/>
    <property type="match status" value="1"/>
</dbReference>
<evidence type="ECO:0000256" key="6">
    <source>
        <dbReference type="SAM" id="SignalP"/>
    </source>
</evidence>
<organism evidence="8 9">
    <name type="scientific">Vanessa tameamea</name>
    <name type="common">Kamehameha butterfly</name>
    <dbReference type="NCBI Taxonomy" id="334116"/>
    <lineage>
        <taxon>Eukaryota</taxon>
        <taxon>Metazoa</taxon>
        <taxon>Ecdysozoa</taxon>
        <taxon>Arthropoda</taxon>
        <taxon>Hexapoda</taxon>
        <taxon>Insecta</taxon>
        <taxon>Pterygota</taxon>
        <taxon>Neoptera</taxon>
        <taxon>Endopterygota</taxon>
        <taxon>Lepidoptera</taxon>
        <taxon>Glossata</taxon>
        <taxon>Ditrysia</taxon>
        <taxon>Papilionoidea</taxon>
        <taxon>Nymphalidae</taxon>
        <taxon>Nymphalinae</taxon>
        <taxon>Vanessa</taxon>
    </lineage>
</organism>
<evidence type="ECO:0000256" key="4">
    <source>
        <dbReference type="ARBA" id="ARBA00022825"/>
    </source>
</evidence>
<dbReference type="PRINTS" id="PR00722">
    <property type="entry name" value="CHYMOTRYPSIN"/>
</dbReference>
<evidence type="ECO:0000256" key="5">
    <source>
        <dbReference type="ARBA" id="ARBA00023157"/>
    </source>
</evidence>
<evidence type="ECO:0000313" key="9">
    <source>
        <dbReference type="RefSeq" id="XP_064072972.1"/>
    </source>
</evidence>
<keyword evidence="5" id="KW-1015">Disulfide bond</keyword>
<dbReference type="PROSITE" id="PS50240">
    <property type="entry name" value="TRYPSIN_DOM"/>
    <property type="match status" value="1"/>
</dbReference>
<dbReference type="InterPro" id="IPR050430">
    <property type="entry name" value="Peptidase_S1"/>
</dbReference>
<keyword evidence="3" id="KW-0378">Hydrolase</keyword>
<reference evidence="9" key="1">
    <citation type="submission" date="2025-08" db="UniProtKB">
        <authorList>
            <consortium name="RefSeq"/>
        </authorList>
    </citation>
    <scope>IDENTIFICATION</scope>
    <source>
        <tissue evidence="9">Whole body</tissue>
    </source>
</reference>
<accession>A0ABM4ANT9</accession>
<keyword evidence="6" id="KW-0732">Signal</keyword>
<dbReference type="RefSeq" id="XP_064072972.1">
    <property type="nucleotide sequence ID" value="XM_064216902.1"/>
</dbReference>
<comment type="similarity">
    <text evidence="1">Belongs to the peptidase S1 family.</text>
</comment>
<evidence type="ECO:0000256" key="1">
    <source>
        <dbReference type="ARBA" id="ARBA00007664"/>
    </source>
</evidence>
<evidence type="ECO:0000259" key="7">
    <source>
        <dbReference type="PROSITE" id="PS50240"/>
    </source>
</evidence>
<sequence>MKMKAFGFALLCVFAAVQGRSTGAGSLSTSAQISDNPWVVHLRVATSDGQGLLRTCVGSIVDVSWVLTSASCLRNARFIWVRYGATDVIRPELVTESTTVRINPDYDEETGVNDVALINLNRVLLYTENISSIDLADSSTGVSTSGKLCGYGAVEGVPGEKLNCFNVALEANEDGSFIGSSEDGEATEFDLGAPLVSDDKQVGVLTSVAEGSAVFLNVAKYNDWISEVTVPQ</sequence>
<evidence type="ECO:0000313" key="8">
    <source>
        <dbReference type="Proteomes" id="UP001652626"/>
    </source>
</evidence>
<feature type="signal peptide" evidence="6">
    <location>
        <begin position="1"/>
        <end position="19"/>
    </location>
</feature>
<dbReference type="InterPro" id="IPR001314">
    <property type="entry name" value="Peptidase_S1A"/>
</dbReference>
<gene>
    <name evidence="9" type="primary">LOC113402197</name>
</gene>
<dbReference type="GeneID" id="113402197"/>
<keyword evidence="4" id="KW-0720">Serine protease</keyword>
<keyword evidence="8" id="KW-1185">Reference proteome</keyword>
<dbReference type="InterPro" id="IPR043504">
    <property type="entry name" value="Peptidase_S1_PA_chymotrypsin"/>
</dbReference>
<dbReference type="Gene3D" id="2.40.10.10">
    <property type="entry name" value="Trypsin-like serine proteases"/>
    <property type="match status" value="1"/>
</dbReference>
<dbReference type="InterPro" id="IPR001254">
    <property type="entry name" value="Trypsin_dom"/>
</dbReference>